<dbReference type="GO" id="GO:0005886">
    <property type="term" value="C:plasma membrane"/>
    <property type="evidence" value="ECO:0007669"/>
    <property type="project" value="UniProtKB-SubCell"/>
</dbReference>
<dbReference type="InterPro" id="IPR025857">
    <property type="entry name" value="MacB_PCD"/>
</dbReference>
<keyword evidence="11" id="KW-1185">Reference proteome</keyword>
<accession>A0A975L911</accession>
<dbReference type="PANTHER" id="PTHR30572:SF4">
    <property type="entry name" value="ABC TRANSPORTER PERMEASE YTRF"/>
    <property type="match status" value="1"/>
</dbReference>
<evidence type="ECO:0000256" key="3">
    <source>
        <dbReference type="ARBA" id="ARBA00022692"/>
    </source>
</evidence>
<dbReference type="Proteomes" id="UP000682416">
    <property type="component" value="Chromosome"/>
</dbReference>
<dbReference type="EMBL" id="CP074402">
    <property type="protein sequence ID" value="QVJ01499.1"/>
    <property type="molecule type" value="Genomic_DNA"/>
</dbReference>
<evidence type="ECO:0000256" key="6">
    <source>
        <dbReference type="ARBA" id="ARBA00038076"/>
    </source>
</evidence>
<comment type="similarity">
    <text evidence="6">Belongs to the ABC-4 integral membrane protein family.</text>
</comment>
<evidence type="ECO:0000256" key="5">
    <source>
        <dbReference type="ARBA" id="ARBA00023136"/>
    </source>
</evidence>
<keyword evidence="5 7" id="KW-0472">Membrane</keyword>
<protein>
    <submittedName>
        <fullName evidence="10">ABC transporter permease</fullName>
    </submittedName>
</protein>
<dbReference type="AlphaFoldDB" id="A0A975L911"/>
<feature type="transmembrane region" description="Helical" evidence="7">
    <location>
        <begin position="40"/>
        <end position="60"/>
    </location>
</feature>
<evidence type="ECO:0000313" key="10">
    <source>
        <dbReference type="EMBL" id="QVJ01499.1"/>
    </source>
</evidence>
<comment type="subcellular location">
    <subcellularLocation>
        <location evidence="1">Cell membrane</location>
        <topology evidence="1">Multi-pass membrane protein</topology>
    </subcellularLocation>
</comment>
<feature type="domain" description="MacB-like periplasmic core" evidence="9">
    <location>
        <begin position="41"/>
        <end position="253"/>
    </location>
</feature>
<dbReference type="Pfam" id="PF12704">
    <property type="entry name" value="MacB_PCD"/>
    <property type="match status" value="1"/>
</dbReference>
<evidence type="ECO:0000256" key="2">
    <source>
        <dbReference type="ARBA" id="ARBA00022475"/>
    </source>
</evidence>
<evidence type="ECO:0000256" key="1">
    <source>
        <dbReference type="ARBA" id="ARBA00004651"/>
    </source>
</evidence>
<gene>
    <name evidence="10" type="ORF">KGD82_26545</name>
</gene>
<dbReference type="KEGG" id="nec:KGD82_26545"/>
<feature type="transmembrane region" description="Helical" evidence="7">
    <location>
        <begin position="373"/>
        <end position="396"/>
    </location>
</feature>
<name>A0A975L911_9ACTN</name>
<organism evidence="10 11">
    <name type="scientific">Nocardiopsis eucommiae</name>
    <dbReference type="NCBI Taxonomy" id="2831970"/>
    <lineage>
        <taxon>Bacteria</taxon>
        <taxon>Bacillati</taxon>
        <taxon>Actinomycetota</taxon>
        <taxon>Actinomycetes</taxon>
        <taxon>Streptosporangiales</taxon>
        <taxon>Nocardiopsidaceae</taxon>
        <taxon>Nocardiopsis</taxon>
    </lineage>
</organism>
<evidence type="ECO:0000259" key="8">
    <source>
        <dbReference type="Pfam" id="PF02687"/>
    </source>
</evidence>
<feature type="transmembrane region" description="Helical" evidence="7">
    <location>
        <begin position="287"/>
        <end position="312"/>
    </location>
</feature>
<dbReference type="PANTHER" id="PTHR30572">
    <property type="entry name" value="MEMBRANE COMPONENT OF TRANSPORTER-RELATED"/>
    <property type="match status" value="1"/>
</dbReference>
<dbReference type="InterPro" id="IPR050250">
    <property type="entry name" value="Macrolide_Exporter_MacB"/>
</dbReference>
<reference evidence="10" key="1">
    <citation type="submission" date="2021-05" db="EMBL/GenBank/DDBJ databases">
        <authorList>
            <person name="Kaiqin L."/>
            <person name="Jian G."/>
        </authorList>
    </citation>
    <scope>NUCLEOTIDE SEQUENCE</scope>
    <source>
        <strain evidence="10">HDS5</strain>
    </source>
</reference>
<dbReference type="GO" id="GO:0022857">
    <property type="term" value="F:transmembrane transporter activity"/>
    <property type="evidence" value="ECO:0007669"/>
    <property type="project" value="TreeGrafter"/>
</dbReference>
<proteinExistence type="inferred from homology"/>
<keyword evidence="2" id="KW-1003">Cell membrane</keyword>
<keyword evidence="4 7" id="KW-1133">Transmembrane helix</keyword>
<feature type="transmembrane region" description="Helical" evidence="7">
    <location>
        <begin position="333"/>
        <end position="353"/>
    </location>
</feature>
<evidence type="ECO:0000256" key="4">
    <source>
        <dbReference type="ARBA" id="ARBA00022989"/>
    </source>
</evidence>
<dbReference type="InterPro" id="IPR003838">
    <property type="entry name" value="ABC3_permease_C"/>
</dbReference>
<evidence type="ECO:0000259" key="9">
    <source>
        <dbReference type="Pfam" id="PF12704"/>
    </source>
</evidence>
<evidence type="ECO:0000313" key="11">
    <source>
        <dbReference type="Proteomes" id="UP000682416"/>
    </source>
</evidence>
<keyword evidence="3 7" id="KW-0812">Transmembrane</keyword>
<feature type="domain" description="ABC3 transporter permease C-terminal" evidence="8">
    <location>
        <begin position="292"/>
        <end position="402"/>
    </location>
</feature>
<evidence type="ECO:0000256" key="7">
    <source>
        <dbReference type="SAM" id="Phobius"/>
    </source>
</evidence>
<sequence length="410" mass="42765">MRGLPRLWRDRRSPLRPARLSLVDRLRTGSSGLRARPTRVVLSALGIAIGIAAMVAVVGVSSSGQAELDQRIARLGTNLLSVTPGENLFGEAAKLPEEARGRIDRMPEVEHTSQVEQVSGANVYRSDLVPSAESGGIAAYGVDLDLLEAVRAEVAEGTWLNGATSDHPAVVLGASAAGRLGVDRITPDTLVLIGDTYFSVVGVLERSELAPELDNAALVGQRIAEEVLGAKGEASTVYVRIDPEHVERVRDEVGRNANPEKPNEVRVSRPSDALEAQQAADQTFQGLLLGLGGLALLVGGVGVANTMVISVLERRGEIGLRRALGATRRDIRGQFLVEAMALSALGGVFGVLLGSLATAGYALLRGWPVSLPWWAGAGAVVATVAIGAVAGIVPALRAAAQHPTEALGTA</sequence>
<dbReference type="Pfam" id="PF02687">
    <property type="entry name" value="FtsX"/>
    <property type="match status" value="1"/>
</dbReference>